<evidence type="ECO:0000256" key="1">
    <source>
        <dbReference type="SAM" id="Phobius"/>
    </source>
</evidence>
<gene>
    <name evidence="2" type="ORF">ACFOW8_26360</name>
</gene>
<keyword evidence="3" id="KW-1185">Reference proteome</keyword>
<dbReference type="Proteomes" id="UP001595767">
    <property type="component" value="Unassembled WGS sequence"/>
</dbReference>
<keyword evidence="1" id="KW-0812">Transmembrane</keyword>
<feature type="transmembrane region" description="Helical" evidence="1">
    <location>
        <begin position="209"/>
        <end position="229"/>
    </location>
</feature>
<feature type="transmembrane region" description="Helical" evidence="1">
    <location>
        <begin position="95"/>
        <end position="115"/>
    </location>
</feature>
<keyword evidence="1" id="KW-0472">Membrane</keyword>
<feature type="transmembrane region" description="Helical" evidence="1">
    <location>
        <begin position="235"/>
        <end position="252"/>
    </location>
</feature>
<evidence type="ECO:0000313" key="3">
    <source>
        <dbReference type="Proteomes" id="UP001595767"/>
    </source>
</evidence>
<comment type="caution">
    <text evidence="2">The sequence shown here is derived from an EMBL/GenBank/DDBJ whole genome shotgun (WGS) entry which is preliminary data.</text>
</comment>
<dbReference type="RefSeq" id="WP_378554222.1">
    <property type="nucleotide sequence ID" value="NZ_JBHSBA010000015.1"/>
</dbReference>
<evidence type="ECO:0000313" key="2">
    <source>
        <dbReference type="EMBL" id="MFC4128456.1"/>
    </source>
</evidence>
<name>A0ABV8LC28_9NOCA</name>
<accession>A0ABV8LC28</accession>
<organism evidence="2 3">
    <name type="scientific">Nocardia rhizosphaerae</name>
    <dbReference type="NCBI Taxonomy" id="1691571"/>
    <lineage>
        <taxon>Bacteria</taxon>
        <taxon>Bacillati</taxon>
        <taxon>Actinomycetota</taxon>
        <taxon>Actinomycetes</taxon>
        <taxon>Mycobacteriales</taxon>
        <taxon>Nocardiaceae</taxon>
        <taxon>Nocardia</taxon>
    </lineage>
</organism>
<reference evidence="3" key="1">
    <citation type="journal article" date="2019" name="Int. J. Syst. Evol. Microbiol.">
        <title>The Global Catalogue of Microorganisms (GCM) 10K type strain sequencing project: providing services to taxonomists for standard genome sequencing and annotation.</title>
        <authorList>
            <consortium name="The Broad Institute Genomics Platform"/>
            <consortium name="The Broad Institute Genome Sequencing Center for Infectious Disease"/>
            <person name="Wu L."/>
            <person name="Ma J."/>
        </authorList>
    </citation>
    <scope>NUCLEOTIDE SEQUENCE [LARGE SCALE GENOMIC DNA]</scope>
    <source>
        <strain evidence="3">CGMCC 4.7204</strain>
    </source>
</reference>
<sequence>MTALRAAGATGAVAAQAWSPVTLLAFRFCVVWLGLYCLLWTYIPFALLGVAGRWVREYPGPWNTPFTDPVTGWVGRVFFGVDAVVRTDSGAGDQAAMWVLTCCVLVVALVATAVWSILDRRTAYPRLWAWFALALRLCLGATMLGFGFAKVFPTQMPGPSLAQLLQPYGEFSPASVLWLQVGSSAPYEIALGAVEVAAGLLLFVPRTAVLGAMATCAAMAQVLLLNLTFDIPEKLLAAHLLLMSLVLLAPALRPLTGLFLRSRACPPLTTPALFTADHKNRAAALAQLVLGLWVAFGCGYDRWVVWQDQYGAARATSPLYGIWDVSTFTLDGQPVPALITDEIRWRRIVFDDPGTATYQRMDGELVASRAEFGADGRLRLTETAGAAAPFATLTPDRVSPDRLLLRGELSGHAVVLTLDRVDPNTFTLRSRGFHWVQDYPYFR</sequence>
<keyword evidence="1" id="KW-1133">Transmembrane helix</keyword>
<protein>
    <submittedName>
        <fullName evidence="2">DoxX family protein</fullName>
    </submittedName>
</protein>
<feature type="transmembrane region" description="Helical" evidence="1">
    <location>
        <begin position="127"/>
        <end position="149"/>
    </location>
</feature>
<proteinExistence type="predicted"/>
<dbReference type="EMBL" id="JBHSBA010000015">
    <property type="protein sequence ID" value="MFC4128456.1"/>
    <property type="molecule type" value="Genomic_DNA"/>
</dbReference>